<feature type="transmembrane region" description="Helical" evidence="4">
    <location>
        <begin position="60"/>
        <end position="83"/>
    </location>
</feature>
<dbReference type="GO" id="GO:0016301">
    <property type="term" value="F:kinase activity"/>
    <property type="evidence" value="ECO:0007669"/>
    <property type="project" value="UniProtKB-KW"/>
</dbReference>
<feature type="transmembrane region" description="Helical" evidence="4">
    <location>
        <begin position="505"/>
        <end position="526"/>
    </location>
</feature>
<reference evidence="6 7" key="1">
    <citation type="submission" date="2017-06" db="EMBL/GenBank/DDBJ databases">
        <authorList>
            <person name="Kim H.J."/>
            <person name="Triplett B.A."/>
        </authorList>
    </citation>
    <scope>NUCLEOTIDE SEQUENCE [LARGE SCALE GENOMIC DNA]</scope>
    <source>
        <strain evidence="6">FRACA_ARgP5</strain>
    </source>
</reference>
<dbReference type="EMBL" id="FZMO01000031">
    <property type="protein sequence ID" value="SNQ46113.1"/>
    <property type="molecule type" value="Genomic_DNA"/>
</dbReference>
<proteinExistence type="predicted"/>
<dbReference type="Proteomes" id="UP000234331">
    <property type="component" value="Unassembled WGS sequence"/>
</dbReference>
<dbReference type="Pfam" id="PF02518">
    <property type="entry name" value="HATPase_c"/>
    <property type="match status" value="1"/>
</dbReference>
<evidence type="ECO:0000256" key="3">
    <source>
        <dbReference type="ARBA" id="ARBA00023012"/>
    </source>
</evidence>
<feature type="transmembrane region" description="Helical" evidence="4">
    <location>
        <begin position="150"/>
        <end position="177"/>
    </location>
</feature>
<name>A0A2I2KKC8_9ACTN</name>
<dbReference type="AlphaFoldDB" id="A0A2I2KKC8"/>
<evidence type="ECO:0000313" key="7">
    <source>
        <dbReference type="Proteomes" id="UP000234331"/>
    </source>
</evidence>
<sequence length="857" mass="87652">MVTDLDDASPGERCAGRFGGIGPGAVDGAGVTDTAFGAAALELGRASIEPGRAYQALERVMAGVLVAMRGVACGLSVFYLFVWDWYDTHPAAAAMVVAAVTWDIVFCVISLRRGVGRPLAAVSVALALALALTARDWLPPESVGDTGNFVFLAAINGAAAAVWAFPPAVAAGLVLLLGGGALTGGWGHFPQAIADTVVLVITPGLFGLSVGRLREIAHTADRRWANVVARHRGEAVVLAVARDRRERERIIHDTVLNTLTGIAWGGGRDVELARRRCGQSLVAVEGLLDPDGLGGPSINERLAEVVGEAAGRGLIITLDTGGGGTGGGTGGGGTGGGGIVEPPAVVVAAFAGAVREALANVERHAGTRRARVRVDGGPDVLIVRVSDSGRGFDPRLVDPARLGLRRSIAGRLEDVAGTVTITSAPGAGTTVDLRWQRPVRPADAACPGVGEGPPRALRRRVTALLIGAGTDVPGGARGGFVPDRRGVTAIAADLVADYAAGVRRAVGHVAGLWLLIMLAPLVATLGWVRVPLLAGALWTALAALIVVTAVRIRTRPLSGAEAGGLLVASLAIAVVASENSRGADIVRIADWPLLVVPLLLAFITASRPTREWVGALAATIVLFVGLVLARDPGSPLVLARLGSTLYGTCAVQIITAMLGPLLRGTAVATARTLAAEAEIAAHADSASMIRRERLAWLGAVQRDALPLLAGVVDGRLDPRTPAVRSGCAVRAAAIRRMLTGGGPSSALADLDPVLADAEGAGIGLVVQRDGDLRTAPAAVRVALADRVGEVLAAAQGGRAFVTVLWAASGGSVVVGMPWPDRAPPTVSAPATDPLAELQVHVEVADRWLSLELTWASS</sequence>
<keyword evidence="4" id="KW-0472">Membrane</keyword>
<evidence type="ECO:0000256" key="4">
    <source>
        <dbReference type="SAM" id="Phobius"/>
    </source>
</evidence>
<dbReference type="Gene3D" id="3.30.565.10">
    <property type="entry name" value="Histidine kinase-like ATPase, C-terminal domain"/>
    <property type="match status" value="1"/>
</dbReference>
<dbReference type="PANTHER" id="PTHR24421">
    <property type="entry name" value="NITRATE/NITRITE SENSOR PROTEIN NARX-RELATED"/>
    <property type="match status" value="1"/>
</dbReference>
<dbReference type="GO" id="GO:0000160">
    <property type="term" value="P:phosphorelay signal transduction system"/>
    <property type="evidence" value="ECO:0007669"/>
    <property type="project" value="UniProtKB-KW"/>
</dbReference>
<dbReference type="SUPFAM" id="SSF55874">
    <property type="entry name" value="ATPase domain of HSP90 chaperone/DNA topoisomerase II/histidine kinase"/>
    <property type="match status" value="1"/>
</dbReference>
<evidence type="ECO:0000256" key="2">
    <source>
        <dbReference type="ARBA" id="ARBA00022777"/>
    </source>
</evidence>
<dbReference type="CDD" id="cd16917">
    <property type="entry name" value="HATPase_UhpB-NarQ-NarX-like"/>
    <property type="match status" value="1"/>
</dbReference>
<keyword evidence="3" id="KW-0902">Two-component regulatory system</keyword>
<keyword evidence="7" id="KW-1185">Reference proteome</keyword>
<dbReference type="InterPro" id="IPR003594">
    <property type="entry name" value="HATPase_dom"/>
</dbReference>
<dbReference type="InterPro" id="IPR036890">
    <property type="entry name" value="HATPase_C_sf"/>
</dbReference>
<evidence type="ECO:0000259" key="5">
    <source>
        <dbReference type="Pfam" id="PF02518"/>
    </source>
</evidence>
<dbReference type="InterPro" id="IPR050482">
    <property type="entry name" value="Sensor_HK_TwoCompSys"/>
</dbReference>
<feature type="transmembrane region" description="Helical" evidence="4">
    <location>
        <begin position="612"/>
        <end position="629"/>
    </location>
</feature>
<protein>
    <submittedName>
        <fullName evidence="6">Signal transduction histidine kinase</fullName>
    </submittedName>
</protein>
<feature type="transmembrane region" description="Helical" evidence="4">
    <location>
        <begin position="89"/>
        <end position="111"/>
    </location>
</feature>
<evidence type="ECO:0000256" key="1">
    <source>
        <dbReference type="ARBA" id="ARBA00022679"/>
    </source>
</evidence>
<keyword evidence="4" id="KW-0812">Transmembrane</keyword>
<gene>
    <name evidence="6" type="ORF">FRACA_1260011</name>
</gene>
<keyword evidence="2 6" id="KW-0418">Kinase</keyword>
<evidence type="ECO:0000313" key="6">
    <source>
        <dbReference type="EMBL" id="SNQ46113.1"/>
    </source>
</evidence>
<feature type="transmembrane region" description="Helical" evidence="4">
    <location>
        <begin position="532"/>
        <end position="550"/>
    </location>
</feature>
<feature type="transmembrane region" description="Helical" evidence="4">
    <location>
        <begin position="588"/>
        <end position="605"/>
    </location>
</feature>
<feature type="transmembrane region" description="Helical" evidence="4">
    <location>
        <begin position="557"/>
        <end position="576"/>
    </location>
</feature>
<organism evidence="6 7">
    <name type="scientific">Frankia canadensis</name>
    <dbReference type="NCBI Taxonomy" id="1836972"/>
    <lineage>
        <taxon>Bacteria</taxon>
        <taxon>Bacillati</taxon>
        <taxon>Actinomycetota</taxon>
        <taxon>Actinomycetes</taxon>
        <taxon>Frankiales</taxon>
        <taxon>Frankiaceae</taxon>
        <taxon>Frankia</taxon>
    </lineage>
</organism>
<accession>A0A2I2KKC8</accession>
<keyword evidence="1" id="KW-0808">Transferase</keyword>
<keyword evidence="4" id="KW-1133">Transmembrane helix</keyword>
<feature type="transmembrane region" description="Helical" evidence="4">
    <location>
        <begin position="641"/>
        <end position="662"/>
    </location>
</feature>
<feature type="domain" description="Histidine kinase/HSP90-like ATPase" evidence="5">
    <location>
        <begin position="353"/>
        <end position="436"/>
    </location>
</feature>
<dbReference type="PANTHER" id="PTHR24421:SF61">
    <property type="entry name" value="OXYGEN SENSOR HISTIDINE KINASE NREB"/>
    <property type="match status" value="1"/>
</dbReference>